<evidence type="ECO:0000313" key="2">
    <source>
        <dbReference type="EMBL" id="OGM05810.1"/>
    </source>
</evidence>
<feature type="transmembrane region" description="Helical" evidence="1">
    <location>
        <begin position="181"/>
        <end position="207"/>
    </location>
</feature>
<feature type="transmembrane region" description="Helical" evidence="1">
    <location>
        <begin position="257"/>
        <end position="276"/>
    </location>
</feature>
<comment type="caution">
    <text evidence="2">The sequence shown here is derived from an EMBL/GenBank/DDBJ whole genome shotgun (WGS) entry which is preliminary data.</text>
</comment>
<organism evidence="2 3">
    <name type="scientific">Candidatus Wallbacteria bacterium GWC2_49_35</name>
    <dbReference type="NCBI Taxonomy" id="1817813"/>
    <lineage>
        <taxon>Bacteria</taxon>
        <taxon>Candidatus Walliibacteriota</taxon>
    </lineage>
</organism>
<accession>A0A1F7WST9</accession>
<feature type="transmembrane region" description="Helical" evidence="1">
    <location>
        <begin position="61"/>
        <end position="82"/>
    </location>
</feature>
<evidence type="ECO:0000256" key="1">
    <source>
        <dbReference type="SAM" id="Phobius"/>
    </source>
</evidence>
<feature type="transmembrane region" description="Helical" evidence="1">
    <location>
        <begin position="20"/>
        <end position="40"/>
    </location>
</feature>
<dbReference type="EMBL" id="MGFH01000096">
    <property type="protein sequence ID" value="OGM05810.1"/>
    <property type="molecule type" value="Genomic_DNA"/>
</dbReference>
<evidence type="ECO:0000313" key="3">
    <source>
        <dbReference type="Proteomes" id="UP000178735"/>
    </source>
</evidence>
<proteinExistence type="predicted"/>
<keyword evidence="1" id="KW-0472">Membrane</keyword>
<dbReference type="AlphaFoldDB" id="A0A1F7WST9"/>
<keyword evidence="1" id="KW-0812">Transmembrane</keyword>
<gene>
    <name evidence="2" type="ORF">A2008_02975</name>
</gene>
<feature type="transmembrane region" description="Helical" evidence="1">
    <location>
        <begin position="117"/>
        <end position="137"/>
    </location>
</feature>
<name>A0A1F7WST9_9BACT</name>
<feature type="transmembrane region" description="Helical" evidence="1">
    <location>
        <begin position="149"/>
        <end position="169"/>
    </location>
</feature>
<dbReference type="STRING" id="1817813.A2008_02975"/>
<sequence>MINPILSREVITLFRRPRTYFWITAYLAVLIFVVFVSWPGRYSSESGHTYGVIDMIRTSRYSAVGILCVMMTLIFILLPSYMATTFTREKEENTLASLAVTQLSIFDIIFGKIQVGIFYTLYLIVITMPLFGALYKLGGFSLGEIVQGYIIILVMSTAVCLWAMFFSVISSTSYKAISRSYFFFFLLLILLGLVSVYLHEIGLGYILSSSYINPFMSIEAIFFGTAAGRYGGFNLNLSRYSSQNLVLGIFYEETLKIVAFYGALSLIFILLIISAYRRMQHNWL</sequence>
<keyword evidence="1" id="KW-1133">Transmembrane helix</keyword>
<dbReference type="Proteomes" id="UP000178735">
    <property type="component" value="Unassembled WGS sequence"/>
</dbReference>
<reference evidence="2 3" key="1">
    <citation type="journal article" date="2016" name="Nat. Commun.">
        <title>Thousands of microbial genomes shed light on interconnected biogeochemical processes in an aquifer system.</title>
        <authorList>
            <person name="Anantharaman K."/>
            <person name="Brown C.T."/>
            <person name="Hug L.A."/>
            <person name="Sharon I."/>
            <person name="Castelle C.J."/>
            <person name="Probst A.J."/>
            <person name="Thomas B.C."/>
            <person name="Singh A."/>
            <person name="Wilkins M.J."/>
            <person name="Karaoz U."/>
            <person name="Brodie E.L."/>
            <person name="Williams K.H."/>
            <person name="Hubbard S.S."/>
            <person name="Banfield J.F."/>
        </authorList>
    </citation>
    <scope>NUCLEOTIDE SEQUENCE [LARGE SCALE GENOMIC DNA]</scope>
</reference>
<protein>
    <submittedName>
        <fullName evidence="2">Uncharacterized protein</fullName>
    </submittedName>
</protein>